<proteinExistence type="predicted"/>
<sequence>MSDDHTFVDTEGGIISGKKPCLDAWRVFFASFSDYRNIFTSVTARGDVATAVGHSVCSEPALAGPTLWTAVVRHDEVAEWRVYVDTPEARAQLAIEQD</sequence>
<organism evidence="1 2">
    <name type="scientific">Rhodococcus opacus (strain B4)</name>
    <dbReference type="NCBI Taxonomy" id="632772"/>
    <lineage>
        <taxon>Bacteria</taxon>
        <taxon>Bacillati</taxon>
        <taxon>Actinomycetota</taxon>
        <taxon>Actinomycetes</taxon>
        <taxon>Mycobacteriales</taxon>
        <taxon>Nocardiaceae</taxon>
        <taxon>Rhodococcus</taxon>
    </lineage>
</organism>
<dbReference type="KEGG" id="rop:ROP_31450"/>
<dbReference type="EMBL" id="AP011115">
    <property type="protein sequence ID" value="BAH51392.1"/>
    <property type="molecule type" value="Genomic_DNA"/>
</dbReference>
<dbReference type="PATRIC" id="fig|632772.20.peg.3292"/>
<name>C1B6T9_RHOOB</name>
<reference evidence="1 2" key="1">
    <citation type="submission" date="2009-03" db="EMBL/GenBank/DDBJ databases">
        <title>Comparison of the complete genome sequences of Rhodococcus erythropolis PR4 and Rhodococcus opacus B4.</title>
        <authorList>
            <person name="Takarada H."/>
            <person name="Sekine M."/>
            <person name="Hosoyama A."/>
            <person name="Yamada R."/>
            <person name="Fujisawa T."/>
            <person name="Omata S."/>
            <person name="Shimizu A."/>
            <person name="Tsukatani N."/>
            <person name="Tanikawa S."/>
            <person name="Fujita N."/>
            <person name="Harayama S."/>
        </authorList>
    </citation>
    <scope>NUCLEOTIDE SEQUENCE [LARGE SCALE GENOMIC DNA]</scope>
    <source>
        <strain evidence="1 2">B4</strain>
    </source>
</reference>
<gene>
    <name evidence="1" type="ordered locus">ROP_31450</name>
</gene>
<dbReference type="HOGENOM" id="CLU_166083_0_0_11"/>
<dbReference type="Gene3D" id="3.10.450.50">
    <property type="match status" value="1"/>
</dbReference>
<dbReference type="AlphaFoldDB" id="C1B6T9"/>
<evidence type="ECO:0000313" key="1">
    <source>
        <dbReference type="EMBL" id="BAH51392.1"/>
    </source>
</evidence>
<protein>
    <recommendedName>
        <fullName evidence="3">SnoaL-like domain-containing protein</fullName>
    </recommendedName>
</protein>
<evidence type="ECO:0000313" key="2">
    <source>
        <dbReference type="Proteomes" id="UP000002212"/>
    </source>
</evidence>
<dbReference type="InterPro" id="IPR032710">
    <property type="entry name" value="NTF2-like_dom_sf"/>
</dbReference>
<accession>C1B6T9</accession>
<evidence type="ECO:0008006" key="3">
    <source>
        <dbReference type="Google" id="ProtNLM"/>
    </source>
</evidence>
<dbReference type="SUPFAM" id="SSF54427">
    <property type="entry name" value="NTF2-like"/>
    <property type="match status" value="1"/>
</dbReference>
<dbReference type="Proteomes" id="UP000002212">
    <property type="component" value="Chromosome"/>
</dbReference>